<gene>
    <name evidence="1" type="ORF">PBS003_LOCUS3203</name>
</gene>
<proteinExistence type="predicted"/>
<reference evidence="1" key="1">
    <citation type="submission" date="2021-11" db="EMBL/GenBank/DDBJ databases">
        <authorList>
            <person name="Islam A."/>
            <person name="Islam S."/>
            <person name="Flora M.S."/>
            <person name="Rahman M."/>
            <person name="Ziaur R.M."/>
            <person name="Epstein J.H."/>
            <person name="Hassan M."/>
            <person name="Klassen M."/>
            <person name="Woodard K."/>
            <person name="Webb A."/>
            <person name="Webby R.J."/>
            <person name="El Zowalaty M.E."/>
        </authorList>
    </citation>
    <scope>NUCLEOTIDE SEQUENCE</scope>
    <source>
        <strain evidence="1">Pbs3</strain>
    </source>
</reference>
<dbReference type="Proteomes" id="UP001160483">
    <property type="component" value="Unassembled WGS sequence"/>
</dbReference>
<comment type="caution">
    <text evidence="1">The sequence shown here is derived from an EMBL/GenBank/DDBJ whole genome shotgun (WGS) entry which is preliminary data.</text>
</comment>
<organism evidence="1 2">
    <name type="scientific">Peronospora belbahrii</name>
    <dbReference type="NCBI Taxonomy" id="622444"/>
    <lineage>
        <taxon>Eukaryota</taxon>
        <taxon>Sar</taxon>
        <taxon>Stramenopiles</taxon>
        <taxon>Oomycota</taxon>
        <taxon>Peronosporomycetes</taxon>
        <taxon>Peronosporales</taxon>
        <taxon>Peronosporaceae</taxon>
        <taxon>Peronospora</taxon>
    </lineage>
</organism>
<protein>
    <submittedName>
        <fullName evidence="1">Uncharacterized protein</fullName>
    </submittedName>
</protein>
<accession>A0AAU9KPZ5</accession>
<dbReference type="EMBL" id="CAKKTJ010000155">
    <property type="protein sequence ID" value="CAH0476421.1"/>
    <property type="molecule type" value="Genomic_DNA"/>
</dbReference>
<dbReference type="AlphaFoldDB" id="A0AAU9KPZ5"/>
<evidence type="ECO:0000313" key="1">
    <source>
        <dbReference type="EMBL" id="CAH0476421.1"/>
    </source>
</evidence>
<evidence type="ECO:0000313" key="2">
    <source>
        <dbReference type="Proteomes" id="UP001160483"/>
    </source>
</evidence>
<sequence length="107" mass="11973">MSSTYTPTTISSFSSHFSSATSFLLSTPSALSCSPLIFIPLGTPHIAASPRITFIVDRSTTAAKQIRSRWTLHDVPDVVIFKRLDYFQHCLCSNRQHLDRASPQRVF</sequence>
<name>A0AAU9KPZ5_9STRA</name>